<dbReference type="EMBL" id="BNAV01000003">
    <property type="protein sequence ID" value="GHF49953.1"/>
    <property type="molecule type" value="Genomic_DNA"/>
</dbReference>
<evidence type="ECO:0008006" key="4">
    <source>
        <dbReference type="Google" id="ProtNLM"/>
    </source>
</evidence>
<feature type="transmembrane region" description="Helical" evidence="1">
    <location>
        <begin position="45"/>
        <end position="67"/>
    </location>
</feature>
<dbReference type="AlphaFoldDB" id="A0A8H9MAM1"/>
<comment type="caution">
    <text evidence="2">The sequence shown here is derived from an EMBL/GenBank/DDBJ whole genome shotgun (WGS) entry which is preliminary data.</text>
</comment>
<dbReference type="Proteomes" id="UP000658656">
    <property type="component" value="Unassembled WGS sequence"/>
</dbReference>
<reference evidence="2" key="1">
    <citation type="journal article" date="2014" name="Int. J. Syst. Evol. Microbiol.">
        <title>Complete genome sequence of Corynebacterium casei LMG S-19264T (=DSM 44701T), isolated from a smear-ripened cheese.</title>
        <authorList>
            <consortium name="US DOE Joint Genome Institute (JGI-PGF)"/>
            <person name="Walter F."/>
            <person name="Albersmeier A."/>
            <person name="Kalinowski J."/>
            <person name="Ruckert C."/>
        </authorList>
    </citation>
    <scope>NUCLEOTIDE SEQUENCE</scope>
    <source>
        <strain evidence="2">CGMCC 4.7679</strain>
    </source>
</reference>
<reference evidence="2" key="2">
    <citation type="submission" date="2020-09" db="EMBL/GenBank/DDBJ databases">
        <authorList>
            <person name="Sun Q."/>
            <person name="Zhou Y."/>
        </authorList>
    </citation>
    <scope>NUCLEOTIDE SEQUENCE</scope>
    <source>
        <strain evidence="2">CGMCC 4.7679</strain>
    </source>
</reference>
<proteinExistence type="predicted"/>
<evidence type="ECO:0000313" key="2">
    <source>
        <dbReference type="EMBL" id="GHF49953.1"/>
    </source>
</evidence>
<gene>
    <name evidence="2" type="ORF">GCM10017566_23770</name>
</gene>
<evidence type="ECO:0000313" key="3">
    <source>
        <dbReference type="Proteomes" id="UP000658656"/>
    </source>
</evidence>
<protein>
    <recommendedName>
        <fullName evidence="4">Nudix hydrolase domain-containing protein</fullName>
    </recommendedName>
</protein>
<name>A0A8H9MAM1_9PSEU</name>
<dbReference type="InterPro" id="IPR015797">
    <property type="entry name" value="NUDIX_hydrolase-like_dom_sf"/>
</dbReference>
<dbReference type="SUPFAM" id="SSF55811">
    <property type="entry name" value="Nudix"/>
    <property type="match status" value="1"/>
</dbReference>
<dbReference type="RefSeq" id="WP_145934207.1">
    <property type="nucleotide sequence ID" value="NZ_BNAV01000003.1"/>
</dbReference>
<sequence length="397" mass="44636">MRKVVMLRVSLWRLWTFLRRRPWAIGLGVALLASDLFTPKNSAHLLLLAVTAIVVVKGLADVVWPAVKDLMTIFRVQSRPRPAPVLRPYSGVYKSWQRLVRGGDEAIHDPVLDAELADDVFIKIEHNSKLWLPGGEYEELRKLKVSTLHFDEYKARLESDLLPGGKSVRLQKTLYSAFLVTNRLASSEYRMRGSLQEYLSFDKIALDDRKRIPRFPLSTCSNHVGVDVLAICDGKLLLQRQGQAAMVNPGKIVASASGSADWGDAENVKDLLTFVRAAMAREMKEELGLSRQPASARIKVLGYSRLTSLAGKPQFYGIANIDPSKQKVKGLDHVFVDDYVVQQFDPDGGTRDLLKALDRVEKRYKDQLSFPLHITFCMVRQWLAREPAAAKWLGIAA</sequence>
<evidence type="ECO:0000256" key="1">
    <source>
        <dbReference type="SAM" id="Phobius"/>
    </source>
</evidence>
<keyword evidence="1" id="KW-0812">Transmembrane</keyword>
<keyword evidence="1" id="KW-1133">Transmembrane helix</keyword>
<keyword evidence="3" id="KW-1185">Reference proteome</keyword>
<dbReference type="Gene3D" id="3.90.79.10">
    <property type="entry name" value="Nucleoside Triphosphate Pyrophosphohydrolase"/>
    <property type="match status" value="1"/>
</dbReference>
<accession>A0A8H9MAM1</accession>
<keyword evidence="1" id="KW-0472">Membrane</keyword>
<organism evidence="2 3">
    <name type="scientific">Amycolatopsis bartoniae</name>
    <dbReference type="NCBI Taxonomy" id="941986"/>
    <lineage>
        <taxon>Bacteria</taxon>
        <taxon>Bacillati</taxon>
        <taxon>Actinomycetota</taxon>
        <taxon>Actinomycetes</taxon>
        <taxon>Pseudonocardiales</taxon>
        <taxon>Pseudonocardiaceae</taxon>
        <taxon>Amycolatopsis</taxon>
    </lineage>
</organism>
<dbReference type="OrthoDB" id="5147270at2"/>